<reference evidence="1 2" key="1">
    <citation type="submission" date="2014-04" db="EMBL/GenBank/DDBJ databases">
        <title>Evolutionary Origins and Diversification of the Mycorrhizal Mutualists.</title>
        <authorList>
            <consortium name="DOE Joint Genome Institute"/>
            <consortium name="Mycorrhizal Genomics Consortium"/>
            <person name="Kohler A."/>
            <person name="Kuo A."/>
            <person name="Nagy L.G."/>
            <person name="Floudas D."/>
            <person name="Copeland A."/>
            <person name="Barry K.W."/>
            <person name="Cichocki N."/>
            <person name="Veneault-Fourrey C."/>
            <person name="LaButti K."/>
            <person name="Lindquist E.A."/>
            <person name="Lipzen A."/>
            <person name="Lundell T."/>
            <person name="Morin E."/>
            <person name="Murat C."/>
            <person name="Riley R."/>
            <person name="Ohm R."/>
            <person name="Sun H."/>
            <person name="Tunlid A."/>
            <person name="Henrissat B."/>
            <person name="Grigoriev I.V."/>
            <person name="Hibbett D.S."/>
            <person name="Martin F."/>
        </authorList>
    </citation>
    <scope>NUCLEOTIDE SEQUENCE [LARGE SCALE GENOMIC DNA]</scope>
    <source>
        <strain evidence="1 2">Koide BX008</strain>
    </source>
</reference>
<organism evidence="1 2">
    <name type="scientific">Amanita muscaria (strain Koide BX008)</name>
    <dbReference type="NCBI Taxonomy" id="946122"/>
    <lineage>
        <taxon>Eukaryota</taxon>
        <taxon>Fungi</taxon>
        <taxon>Dikarya</taxon>
        <taxon>Basidiomycota</taxon>
        <taxon>Agaricomycotina</taxon>
        <taxon>Agaricomycetes</taxon>
        <taxon>Agaricomycetidae</taxon>
        <taxon>Agaricales</taxon>
        <taxon>Pluteineae</taxon>
        <taxon>Amanitaceae</taxon>
        <taxon>Amanita</taxon>
    </lineage>
</organism>
<evidence type="ECO:0000313" key="1">
    <source>
        <dbReference type="EMBL" id="KIL70953.1"/>
    </source>
</evidence>
<dbReference type="Proteomes" id="UP000054549">
    <property type="component" value="Unassembled WGS sequence"/>
</dbReference>
<dbReference type="OrthoDB" id="2335338at2759"/>
<gene>
    <name evidence="1" type="ORF">M378DRAFT_155900</name>
</gene>
<dbReference type="InParanoid" id="A0A0C2XP59"/>
<evidence type="ECO:0000313" key="2">
    <source>
        <dbReference type="Proteomes" id="UP000054549"/>
    </source>
</evidence>
<accession>A0A0C2XP59</accession>
<proteinExistence type="predicted"/>
<keyword evidence="2" id="KW-1185">Reference proteome</keyword>
<dbReference type="HOGENOM" id="CLU_3049830_0_0_1"/>
<protein>
    <submittedName>
        <fullName evidence="1">Uncharacterized protein</fullName>
    </submittedName>
</protein>
<name>A0A0C2XP59_AMAMK</name>
<dbReference type="EMBL" id="KN818223">
    <property type="protein sequence ID" value="KIL70953.1"/>
    <property type="molecule type" value="Genomic_DNA"/>
</dbReference>
<sequence length="54" mass="6056">MNRVQSGDMPSMAELMSDPSLRDMYVHCPLSYHLTHMIALRANQFTQGGDEQGS</sequence>
<dbReference type="AlphaFoldDB" id="A0A0C2XP59"/>